<dbReference type="GO" id="GO:0006950">
    <property type="term" value="P:response to stress"/>
    <property type="evidence" value="ECO:0007669"/>
    <property type="project" value="TreeGrafter"/>
</dbReference>
<evidence type="ECO:0000313" key="3">
    <source>
        <dbReference type="EMBL" id="KIX90972.1"/>
    </source>
</evidence>
<keyword evidence="1" id="KW-0238">DNA-binding</keyword>
<organism evidence="4 6">
    <name type="scientific">Staphylococcus microti</name>
    <dbReference type="NCBI Taxonomy" id="569857"/>
    <lineage>
        <taxon>Bacteria</taxon>
        <taxon>Bacillati</taxon>
        <taxon>Bacillota</taxon>
        <taxon>Bacilli</taxon>
        <taxon>Bacillales</taxon>
        <taxon>Staphylococcaceae</taxon>
        <taxon>Staphylococcus</taxon>
    </lineage>
</organism>
<dbReference type="Proteomes" id="UP000254100">
    <property type="component" value="Unassembled WGS sequence"/>
</dbReference>
<dbReference type="InterPro" id="IPR036390">
    <property type="entry name" value="WH_DNA-bd_sf"/>
</dbReference>
<evidence type="ECO:0000259" key="2">
    <source>
        <dbReference type="PROSITE" id="PS50995"/>
    </source>
</evidence>
<dbReference type="AlphaFoldDB" id="A0A0D6XQV6"/>
<protein>
    <submittedName>
        <fullName evidence="4">MarR family regulatory protein</fullName>
    </submittedName>
    <submittedName>
        <fullName evidence="3">Transcriptional regulator</fullName>
    </submittedName>
</protein>
<dbReference type="STRING" id="569857.TP70_04430"/>
<dbReference type="PANTHER" id="PTHR33164">
    <property type="entry name" value="TRANSCRIPTIONAL REGULATOR, MARR FAMILY"/>
    <property type="match status" value="1"/>
</dbReference>
<evidence type="ECO:0000313" key="6">
    <source>
        <dbReference type="Proteomes" id="UP000254100"/>
    </source>
</evidence>
<dbReference type="PROSITE" id="PS50995">
    <property type="entry name" value="HTH_MARR_2"/>
    <property type="match status" value="1"/>
</dbReference>
<accession>A0A0D6XQV6</accession>
<dbReference type="CDD" id="cd00090">
    <property type="entry name" value="HTH_ARSR"/>
    <property type="match status" value="1"/>
</dbReference>
<dbReference type="SMART" id="SM00347">
    <property type="entry name" value="HTH_MARR"/>
    <property type="match status" value="1"/>
</dbReference>
<dbReference type="InterPro" id="IPR000835">
    <property type="entry name" value="HTH_MarR-typ"/>
</dbReference>
<keyword evidence="5" id="KW-1185">Reference proteome</keyword>
<gene>
    <name evidence="4" type="primary">tcaR_1</name>
    <name evidence="4" type="ORF">NCTC13832_00907</name>
    <name evidence="3" type="ORF">TP70_04430</name>
</gene>
<feature type="domain" description="HTH marR-type" evidence="2">
    <location>
        <begin position="1"/>
        <end position="137"/>
    </location>
</feature>
<reference evidence="4 6" key="2">
    <citation type="submission" date="2018-06" db="EMBL/GenBank/DDBJ databases">
        <authorList>
            <consortium name="Pathogen Informatics"/>
            <person name="Doyle S."/>
        </authorList>
    </citation>
    <scope>NUCLEOTIDE SEQUENCE [LARGE SCALE GENOMIC DNA]</scope>
    <source>
        <strain evidence="4 6">NCTC13832</strain>
    </source>
</reference>
<dbReference type="InterPro" id="IPR039422">
    <property type="entry name" value="MarR/SlyA-like"/>
</dbReference>
<evidence type="ECO:0000313" key="4">
    <source>
        <dbReference type="EMBL" id="SUM57233.1"/>
    </source>
</evidence>
<dbReference type="GO" id="GO:0003700">
    <property type="term" value="F:DNA-binding transcription factor activity"/>
    <property type="evidence" value="ECO:0007669"/>
    <property type="project" value="InterPro"/>
</dbReference>
<dbReference type="EMBL" id="UHDT01000001">
    <property type="protein sequence ID" value="SUM57233.1"/>
    <property type="molecule type" value="Genomic_DNA"/>
</dbReference>
<evidence type="ECO:0000313" key="5">
    <source>
        <dbReference type="Proteomes" id="UP000032366"/>
    </source>
</evidence>
<reference evidence="3 5" key="1">
    <citation type="submission" date="2015-01" db="EMBL/GenBank/DDBJ databases">
        <authorList>
            <person name="Guo J."/>
        </authorList>
    </citation>
    <scope>NUCLEOTIDE SEQUENCE [LARGE SCALE GENOMIC DNA]</scope>
    <source>
        <strain evidence="3 5">DSM 22147</strain>
    </source>
</reference>
<name>A0A0D6XQV6_9STAP</name>
<dbReference type="Proteomes" id="UP000032366">
    <property type="component" value="Unassembled WGS sequence"/>
</dbReference>
<dbReference type="RefSeq" id="WP_044359741.1">
    <property type="nucleotide sequence ID" value="NZ_JXWY01000032.1"/>
</dbReference>
<sequence>MDKFSFEQFNEMHLTFIKVNQLINEVIEEQNIMISREQLGVFKLLLKHKQLPLKTIAEKQGVYKTAVSKRIKKLEDKGFVKRLNSSDKREKVITLTDEGKAFYQERQQLLYEGFMNKLNLDDSQASAFFSYMHEINQLMNQGERKNDK</sequence>
<proteinExistence type="predicted"/>
<evidence type="ECO:0000256" key="1">
    <source>
        <dbReference type="ARBA" id="ARBA00023125"/>
    </source>
</evidence>
<dbReference type="Pfam" id="PF01047">
    <property type="entry name" value="MarR"/>
    <property type="match status" value="1"/>
</dbReference>
<dbReference type="PANTHER" id="PTHR33164:SF99">
    <property type="entry name" value="MARR FAMILY REGULATORY PROTEIN"/>
    <property type="match status" value="1"/>
</dbReference>
<dbReference type="GO" id="GO:0003677">
    <property type="term" value="F:DNA binding"/>
    <property type="evidence" value="ECO:0007669"/>
    <property type="project" value="UniProtKB-KW"/>
</dbReference>
<dbReference type="Gene3D" id="1.10.10.10">
    <property type="entry name" value="Winged helix-like DNA-binding domain superfamily/Winged helix DNA-binding domain"/>
    <property type="match status" value="1"/>
</dbReference>
<dbReference type="SUPFAM" id="SSF46785">
    <property type="entry name" value="Winged helix' DNA-binding domain"/>
    <property type="match status" value="1"/>
</dbReference>
<dbReference type="EMBL" id="JXWY01000032">
    <property type="protein sequence ID" value="KIX90972.1"/>
    <property type="molecule type" value="Genomic_DNA"/>
</dbReference>
<dbReference type="OrthoDB" id="2401593at2"/>
<dbReference type="InterPro" id="IPR036388">
    <property type="entry name" value="WH-like_DNA-bd_sf"/>
</dbReference>
<dbReference type="InterPro" id="IPR011991">
    <property type="entry name" value="ArsR-like_HTH"/>
</dbReference>